<dbReference type="Pfam" id="PF13432">
    <property type="entry name" value="TPR_16"/>
    <property type="match status" value="1"/>
</dbReference>
<gene>
    <name evidence="3" type="ORF">GSTUM_00011804001</name>
</gene>
<sequence>MAKTRSQKSKSKSKSKSGKRERSVLNSTGAFSTNPHASTKTPSTSNSNPPIARPDESLLIEATALLHENSSPDAALPLLKKYLETNPNSPQALDLLGEAHIELGDTEAAFAAFSQSASLDPEGQASPAGTGPEKFLWLAQLSSAETAVAYYERGVEIIKRWLSTTSTTSHPVVTAERGLAKKLVSALCGLAEIYMSDLCMSPDAEPRCERYVTEALLAVPESAVALQTLASVRISQQRVGDAVAALRRAFDGWRGLPPAHEDVPPYADRVNLSKLLIETGEYEVALEVLERLRDEDDQLPDLWYLGGWCLFLLGEVEREREGGGGEWEESWGTAREWLENCLLLYNALEWEDEGIRDHAKEILSNIKKELPERMDKGEDVEDGGEDGGEEGEWESDDDDDEMED</sequence>
<evidence type="ECO:0000313" key="3">
    <source>
        <dbReference type="EMBL" id="CAZ86393.1"/>
    </source>
</evidence>
<dbReference type="FunCoup" id="D5GPF0">
    <property type="interactions" value="258"/>
</dbReference>
<organism evidence="3 4">
    <name type="scientific">Tuber melanosporum (strain Mel28)</name>
    <name type="common">Perigord black truffle</name>
    <dbReference type="NCBI Taxonomy" id="656061"/>
    <lineage>
        <taxon>Eukaryota</taxon>
        <taxon>Fungi</taxon>
        <taxon>Dikarya</taxon>
        <taxon>Ascomycota</taxon>
        <taxon>Pezizomycotina</taxon>
        <taxon>Pezizomycetes</taxon>
        <taxon>Pezizales</taxon>
        <taxon>Tuberaceae</taxon>
        <taxon>Tuber</taxon>
    </lineage>
</organism>
<dbReference type="HOGENOM" id="CLU_040959_2_1_1"/>
<feature type="compositionally biased region" description="Low complexity" evidence="2">
    <location>
        <begin position="38"/>
        <end position="50"/>
    </location>
</feature>
<dbReference type="eggNOG" id="ENOG502QSAH">
    <property type="taxonomic scope" value="Eukaryota"/>
</dbReference>
<feature type="region of interest" description="Disordered" evidence="2">
    <location>
        <begin position="371"/>
        <end position="404"/>
    </location>
</feature>
<reference evidence="3 4" key="1">
    <citation type="journal article" date="2010" name="Nature">
        <title>Perigord black truffle genome uncovers evolutionary origins and mechanisms of symbiosis.</title>
        <authorList>
            <person name="Martin F."/>
            <person name="Kohler A."/>
            <person name="Murat C."/>
            <person name="Balestrini R."/>
            <person name="Coutinho P.M."/>
            <person name="Jaillon O."/>
            <person name="Montanini B."/>
            <person name="Morin E."/>
            <person name="Noel B."/>
            <person name="Percudani R."/>
            <person name="Porcel B."/>
            <person name="Rubini A."/>
            <person name="Amicucci A."/>
            <person name="Amselem J."/>
            <person name="Anthouard V."/>
            <person name="Arcioni S."/>
            <person name="Artiguenave F."/>
            <person name="Aury J.M."/>
            <person name="Ballario P."/>
            <person name="Bolchi A."/>
            <person name="Brenna A."/>
            <person name="Brun A."/>
            <person name="Buee M."/>
            <person name="Cantarel B."/>
            <person name="Chevalier G."/>
            <person name="Couloux A."/>
            <person name="Da Silva C."/>
            <person name="Denoeud F."/>
            <person name="Duplessis S."/>
            <person name="Ghignone S."/>
            <person name="Hilselberger B."/>
            <person name="Iotti M."/>
            <person name="Marcais B."/>
            <person name="Mello A."/>
            <person name="Miranda M."/>
            <person name="Pacioni G."/>
            <person name="Quesneville H."/>
            <person name="Riccioni C."/>
            <person name="Ruotolo R."/>
            <person name="Splivallo R."/>
            <person name="Stocchi V."/>
            <person name="Tisserant E."/>
            <person name="Viscomi A.R."/>
            <person name="Zambonelli A."/>
            <person name="Zampieri E."/>
            <person name="Henrissat B."/>
            <person name="Lebrun M.H."/>
            <person name="Paolocci F."/>
            <person name="Bonfante P."/>
            <person name="Ottonello S."/>
            <person name="Wincker P."/>
        </authorList>
    </citation>
    <scope>NUCLEOTIDE SEQUENCE [LARGE SCALE GENOMIC DNA]</scope>
    <source>
        <strain evidence="3 4">Mel28</strain>
    </source>
</reference>
<feature type="compositionally biased region" description="Acidic residues" evidence="2">
    <location>
        <begin position="378"/>
        <end position="404"/>
    </location>
</feature>
<feature type="compositionally biased region" description="Basic residues" evidence="2">
    <location>
        <begin position="1"/>
        <end position="17"/>
    </location>
</feature>
<dbReference type="Gene3D" id="1.25.40.10">
    <property type="entry name" value="Tetratricopeptide repeat domain"/>
    <property type="match status" value="2"/>
</dbReference>
<feature type="compositionally biased region" description="Polar residues" evidence="2">
    <location>
        <begin position="24"/>
        <end position="37"/>
    </location>
</feature>
<dbReference type="GeneID" id="9186632"/>
<dbReference type="AlphaFoldDB" id="D5GPF0"/>
<keyword evidence="1" id="KW-0802">TPR repeat</keyword>
<dbReference type="OMA" id="CIEMGLY"/>
<feature type="region of interest" description="Disordered" evidence="2">
    <location>
        <begin position="1"/>
        <end position="53"/>
    </location>
</feature>
<dbReference type="PROSITE" id="PS50005">
    <property type="entry name" value="TPR"/>
    <property type="match status" value="1"/>
</dbReference>
<evidence type="ECO:0000256" key="2">
    <source>
        <dbReference type="SAM" id="MobiDB-lite"/>
    </source>
</evidence>
<accession>D5GPF0</accession>
<feature type="repeat" description="TPR" evidence="1">
    <location>
        <begin position="90"/>
        <end position="123"/>
    </location>
</feature>
<dbReference type="Pfam" id="PF14559">
    <property type="entry name" value="TPR_19"/>
    <property type="match status" value="1"/>
</dbReference>
<dbReference type="KEGG" id="tml:GSTUM_00011804001"/>
<dbReference type="Proteomes" id="UP000006911">
    <property type="component" value="Unassembled WGS sequence"/>
</dbReference>
<dbReference type="RefSeq" id="XP_002842202.1">
    <property type="nucleotide sequence ID" value="XM_002842156.1"/>
</dbReference>
<dbReference type="EMBL" id="FN430374">
    <property type="protein sequence ID" value="CAZ86393.1"/>
    <property type="molecule type" value="Genomic_DNA"/>
</dbReference>
<name>D5GPF0_TUBMM</name>
<evidence type="ECO:0000256" key="1">
    <source>
        <dbReference type="PROSITE-ProRule" id="PRU00339"/>
    </source>
</evidence>
<dbReference type="InterPro" id="IPR011990">
    <property type="entry name" value="TPR-like_helical_dom_sf"/>
</dbReference>
<keyword evidence="4" id="KW-1185">Reference proteome</keyword>
<dbReference type="SUPFAM" id="SSF48452">
    <property type="entry name" value="TPR-like"/>
    <property type="match status" value="1"/>
</dbReference>
<proteinExistence type="predicted"/>
<evidence type="ECO:0000313" key="4">
    <source>
        <dbReference type="Proteomes" id="UP000006911"/>
    </source>
</evidence>
<dbReference type="STRING" id="656061.D5GPF0"/>
<protein>
    <submittedName>
        <fullName evidence="3">(Perigord truffle) hypothetical protein</fullName>
    </submittedName>
</protein>
<dbReference type="InterPro" id="IPR019734">
    <property type="entry name" value="TPR_rpt"/>
</dbReference>
<dbReference type="CDD" id="cd24142">
    <property type="entry name" value="ACL4-like"/>
    <property type="match status" value="1"/>
</dbReference>
<dbReference type="InParanoid" id="D5GPF0"/>